<keyword evidence="5 6" id="KW-0472">Membrane</keyword>
<dbReference type="OrthoDB" id="9789029at2"/>
<accession>A0A0P9C4I9</accession>
<dbReference type="PATRIC" id="fig|381306.5.peg.1067"/>
<gene>
    <name evidence="7" type="ORF">SAMN05661077_0730</name>
</gene>
<evidence type="ECO:0000256" key="5">
    <source>
        <dbReference type="ARBA" id="ARBA00023136"/>
    </source>
</evidence>
<comment type="subcellular location">
    <subcellularLocation>
        <location evidence="1">Membrane</location>
        <topology evidence="1">Multi-pass membrane protein</topology>
    </subcellularLocation>
</comment>
<dbReference type="Gene3D" id="1.20.120.1630">
    <property type="match status" value="1"/>
</dbReference>
<keyword evidence="4 6" id="KW-1133">Transmembrane helix</keyword>
<keyword evidence="7" id="KW-0808">Transferase</keyword>
<dbReference type="GO" id="GO:0032259">
    <property type="term" value="P:methylation"/>
    <property type="evidence" value="ECO:0007669"/>
    <property type="project" value="UniProtKB-KW"/>
</dbReference>
<feature type="transmembrane region" description="Helical" evidence="6">
    <location>
        <begin position="144"/>
        <end position="174"/>
    </location>
</feature>
<dbReference type="PANTHER" id="PTHR31040:SF1">
    <property type="entry name" value="NURIM"/>
    <property type="match status" value="1"/>
</dbReference>
<keyword evidence="3 6" id="KW-0812">Transmembrane</keyword>
<evidence type="ECO:0000313" key="8">
    <source>
        <dbReference type="Proteomes" id="UP000183104"/>
    </source>
</evidence>
<feature type="transmembrane region" description="Helical" evidence="6">
    <location>
        <begin position="12"/>
        <end position="30"/>
    </location>
</feature>
<dbReference type="EMBL" id="FMUN01000002">
    <property type="protein sequence ID" value="SCX92383.1"/>
    <property type="molecule type" value="Genomic_DNA"/>
</dbReference>
<dbReference type="InterPro" id="IPR033580">
    <property type="entry name" value="Nurim-like"/>
</dbReference>
<dbReference type="GO" id="GO:0008168">
    <property type="term" value="F:methyltransferase activity"/>
    <property type="evidence" value="ECO:0007669"/>
    <property type="project" value="UniProtKB-KW"/>
</dbReference>
<reference evidence="8" key="1">
    <citation type="submission" date="2016-10" db="EMBL/GenBank/DDBJ databases">
        <authorList>
            <person name="Varghese N."/>
        </authorList>
    </citation>
    <scope>NUCLEOTIDE SEQUENCE [LARGE SCALE GENOMIC DNA]</scope>
    <source>
        <strain evidence="8">HL 19</strain>
    </source>
</reference>
<feature type="transmembrane region" description="Helical" evidence="6">
    <location>
        <begin position="50"/>
        <end position="70"/>
    </location>
</feature>
<keyword evidence="8" id="KW-1185">Reference proteome</keyword>
<sequence length="227" mass="25641">MEDVLGSAGPYLGLVALWAAYFAVHSLLAARRPKAWAARQGPAAVRVYRLAYNGLAVLLLVPPLWLTFTLDGPMVLQWSGPAWWLAQGAALLALAGFVASLRAYDMEHFLGLRQWRAPEITNGGVEPWEPMRLSGFHRHVRHPWYFFGLVILWTRNLDLALFLTALTITVYLVIGSRLEERKLMETYGDAYRAYRQRVPGLFPLPGRRLTRAQAEELVRRANGEEDA</sequence>
<evidence type="ECO:0000256" key="4">
    <source>
        <dbReference type="ARBA" id="ARBA00022989"/>
    </source>
</evidence>
<dbReference type="STRING" id="381306.AN478_11495"/>
<evidence type="ECO:0000313" key="7">
    <source>
        <dbReference type="EMBL" id="SCX92383.1"/>
    </source>
</evidence>
<comment type="similarity">
    <text evidence="2">Belongs to the nurim family.</text>
</comment>
<keyword evidence="7" id="KW-0489">Methyltransferase</keyword>
<dbReference type="Proteomes" id="UP000183104">
    <property type="component" value="Unassembled WGS sequence"/>
</dbReference>
<feature type="transmembrane region" description="Helical" evidence="6">
    <location>
        <begin position="82"/>
        <end position="104"/>
    </location>
</feature>
<name>A0A0P9C4I9_9GAMM</name>
<dbReference type="RefSeq" id="WP_054966734.1">
    <property type="nucleotide sequence ID" value="NZ_FMUN01000002.1"/>
</dbReference>
<dbReference type="AlphaFoldDB" id="A0A0P9C4I9"/>
<evidence type="ECO:0000256" key="1">
    <source>
        <dbReference type="ARBA" id="ARBA00004141"/>
    </source>
</evidence>
<protein>
    <submittedName>
        <fullName evidence="7">Protein-S-isoprenylcysteine O-methyltransferase Ste14</fullName>
    </submittedName>
</protein>
<dbReference type="PANTHER" id="PTHR31040">
    <property type="entry name" value="NURIM"/>
    <property type="match status" value="1"/>
</dbReference>
<dbReference type="GO" id="GO:0016020">
    <property type="term" value="C:membrane"/>
    <property type="evidence" value="ECO:0007669"/>
    <property type="project" value="UniProtKB-SubCell"/>
</dbReference>
<proteinExistence type="inferred from homology"/>
<evidence type="ECO:0000256" key="6">
    <source>
        <dbReference type="SAM" id="Phobius"/>
    </source>
</evidence>
<evidence type="ECO:0000256" key="3">
    <source>
        <dbReference type="ARBA" id="ARBA00022692"/>
    </source>
</evidence>
<organism evidence="7 8">
    <name type="scientific">Thiohalorhabdus denitrificans</name>
    <dbReference type="NCBI Taxonomy" id="381306"/>
    <lineage>
        <taxon>Bacteria</taxon>
        <taxon>Pseudomonadati</taxon>
        <taxon>Pseudomonadota</taxon>
        <taxon>Gammaproteobacteria</taxon>
        <taxon>Thiohalorhabdales</taxon>
        <taxon>Thiohalorhabdaceae</taxon>
        <taxon>Thiohalorhabdus</taxon>
    </lineage>
</organism>
<evidence type="ECO:0000256" key="2">
    <source>
        <dbReference type="ARBA" id="ARBA00010631"/>
    </source>
</evidence>